<evidence type="ECO:0000313" key="2">
    <source>
        <dbReference type="EMBL" id="CAH0726456.1"/>
    </source>
</evidence>
<accession>A0A8J9UU34</accession>
<dbReference type="Proteomes" id="UP000838878">
    <property type="component" value="Chromosome 6"/>
</dbReference>
<dbReference type="EMBL" id="OV170226">
    <property type="protein sequence ID" value="CAH0726456.1"/>
    <property type="molecule type" value="Genomic_DNA"/>
</dbReference>
<dbReference type="AlphaFoldDB" id="A0A8J9UU34"/>
<feature type="chain" id="PRO_5035463741" description="EGF-like domain-containing protein" evidence="1">
    <location>
        <begin position="20"/>
        <end position="369"/>
    </location>
</feature>
<keyword evidence="1" id="KW-0732">Signal</keyword>
<organism evidence="2 3">
    <name type="scientific">Brenthis ino</name>
    <name type="common">lesser marbled fritillary</name>
    <dbReference type="NCBI Taxonomy" id="405034"/>
    <lineage>
        <taxon>Eukaryota</taxon>
        <taxon>Metazoa</taxon>
        <taxon>Ecdysozoa</taxon>
        <taxon>Arthropoda</taxon>
        <taxon>Hexapoda</taxon>
        <taxon>Insecta</taxon>
        <taxon>Pterygota</taxon>
        <taxon>Neoptera</taxon>
        <taxon>Endopterygota</taxon>
        <taxon>Lepidoptera</taxon>
        <taxon>Glossata</taxon>
        <taxon>Ditrysia</taxon>
        <taxon>Papilionoidea</taxon>
        <taxon>Nymphalidae</taxon>
        <taxon>Heliconiinae</taxon>
        <taxon>Argynnini</taxon>
        <taxon>Brenthis</taxon>
    </lineage>
</organism>
<sequence>MATLWNIVVVLVFIQQVIAVQRDCSDFDNLKSCNECIRCGGNWCKNKNENHRCSLLAYDNWCTQDKEDLLYFSNDKEEGAQLNPKYQTQTLKVGNDDKFNVVYPSKMQNPKTELTVNSTQSYDFDVKNTTSCYDGTCTTSIYVKPNINFCGHNASPTEFFNVKLAVEGITEEANLKVHVPCACSFNDKIEETVVISCNGRGTNVGGKCICHQGWTGKFCDERCGEKRGDVPCTDLARNNGECSGNGKCGSCEKCECFTDREGSQYFDKDNYCADICTMTNYCDDCFLQPYGKCRDCHFSLYKQHYNETVLDQKDDLGRKVWVKCSVNIEEIYIEYIVMRDDRDETFFMILESGNGELVGAVSGEYIRIV</sequence>
<keyword evidence="3" id="KW-1185">Reference proteome</keyword>
<name>A0A8J9UU34_9NEOP</name>
<reference evidence="2" key="1">
    <citation type="submission" date="2021-12" db="EMBL/GenBank/DDBJ databases">
        <authorList>
            <person name="Martin H S."/>
        </authorList>
    </citation>
    <scope>NUCLEOTIDE SEQUENCE</scope>
</reference>
<dbReference type="OrthoDB" id="410592at2759"/>
<proteinExistence type="predicted"/>
<dbReference type="Gene3D" id="2.60.40.1510">
    <property type="entry name" value="ntegrin, alpha v. Chain A, domain 3"/>
    <property type="match status" value="1"/>
</dbReference>
<evidence type="ECO:0000313" key="3">
    <source>
        <dbReference type="Proteomes" id="UP000838878"/>
    </source>
</evidence>
<evidence type="ECO:0000256" key="1">
    <source>
        <dbReference type="SAM" id="SignalP"/>
    </source>
</evidence>
<feature type="non-terminal residue" evidence="2">
    <location>
        <position position="369"/>
    </location>
</feature>
<protein>
    <recommendedName>
        <fullName evidence="4">EGF-like domain-containing protein</fullName>
    </recommendedName>
</protein>
<gene>
    <name evidence="2" type="ORF">BINO364_LOCUS11912</name>
</gene>
<dbReference type="Pfam" id="PF23106">
    <property type="entry name" value="EGF_Teneurin"/>
    <property type="match status" value="1"/>
</dbReference>
<evidence type="ECO:0008006" key="4">
    <source>
        <dbReference type="Google" id="ProtNLM"/>
    </source>
</evidence>
<feature type="signal peptide" evidence="1">
    <location>
        <begin position="1"/>
        <end position="19"/>
    </location>
</feature>